<dbReference type="Pfam" id="PF00586">
    <property type="entry name" value="AIRS"/>
    <property type="match status" value="1"/>
</dbReference>
<dbReference type="InterPro" id="IPR036921">
    <property type="entry name" value="PurM-like_N_sf"/>
</dbReference>
<feature type="domain" description="PurM-like N-terminal" evidence="2">
    <location>
        <begin position="32"/>
        <end position="134"/>
    </location>
</feature>
<name>A0ABD5NUB9_9EURY</name>
<evidence type="ECO:0000313" key="4">
    <source>
        <dbReference type="EMBL" id="MFC4245572.1"/>
    </source>
</evidence>
<dbReference type="AlphaFoldDB" id="A0ABD5NUB9"/>
<dbReference type="PANTHER" id="PTHR30303:SF4">
    <property type="entry name" value="HYDROGENASE EXPRESSION_FORMATION PROTEIN HYPE"/>
    <property type="match status" value="1"/>
</dbReference>
<proteinExistence type="inferred from homology"/>
<gene>
    <name evidence="4" type="ORF">ACFOZ7_00895</name>
</gene>
<dbReference type="InterPro" id="IPR016188">
    <property type="entry name" value="PurM-like_N"/>
</dbReference>
<dbReference type="PANTHER" id="PTHR30303">
    <property type="entry name" value="HYDROGENASE ISOENZYMES FORMATION PROTEIN HYPE"/>
    <property type="match status" value="1"/>
</dbReference>
<dbReference type="Gene3D" id="3.30.1330.10">
    <property type="entry name" value="PurM-like, N-terminal domain"/>
    <property type="match status" value="1"/>
</dbReference>
<organism evidence="4 5">
    <name type="scientific">Natribaculum luteum</name>
    <dbReference type="NCBI Taxonomy" id="1586232"/>
    <lineage>
        <taxon>Archaea</taxon>
        <taxon>Methanobacteriati</taxon>
        <taxon>Methanobacteriota</taxon>
        <taxon>Stenosarchaea group</taxon>
        <taxon>Halobacteria</taxon>
        <taxon>Halobacteriales</taxon>
        <taxon>Natrialbaceae</taxon>
        <taxon>Natribaculum</taxon>
    </lineage>
</organism>
<dbReference type="SUPFAM" id="SSF55326">
    <property type="entry name" value="PurM N-terminal domain-like"/>
    <property type="match status" value="1"/>
</dbReference>
<protein>
    <submittedName>
        <fullName evidence="4">AIR synthase family protein</fullName>
    </submittedName>
</protein>
<dbReference type="RefSeq" id="WP_246971433.1">
    <property type="nucleotide sequence ID" value="NZ_CP095397.1"/>
</dbReference>
<comment type="similarity">
    <text evidence="1">Belongs to the HypE family.</text>
</comment>
<dbReference type="PIRSF" id="PIRSF005644">
    <property type="entry name" value="Hdrgns_mtr_HypE"/>
    <property type="match status" value="1"/>
</dbReference>
<dbReference type="InterPro" id="IPR036676">
    <property type="entry name" value="PurM-like_C_sf"/>
</dbReference>
<dbReference type="CDD" id="cd06061">
    <property type="entry name" value="PurM-like1"/>
    <property type="match status" value="1"/>
</dbReference>
<dbReference type="SUPFAM" id="SSF56042">
    <property type="entry name" value="PurM C-terminal domain-like"/>
    <property type="match status" value="1"/>
</dbReference>
<dbReference type="GeneID" id="71852385"/>
<evidence type="ECO:0000313" key="5">
    <source>
        <dbReference type="Proteomes" id="UP001595821"/>
    </source>
</evidence>
<sequence length="324" mass="33511">MPGKVSPDDLLSHVFARTGAADEAVLQGPAIGEDAAAIDLSGETLVVSSDPISLAASRIGTLGVNVACNDVAVSGADPRWLTAVVMLPDEGVLEGITDDLDAAARDLGVAIVGGHSEYVDALERPIVSLTAMGTTEQFVSTGGAEPGDSVLITKAAAVEGTAILAADFGDDLEVPREVCERAETFLEEISVVPDARVLREFATAMHDPTEGGVAAGLHELARASGVRLEVDPDAIPIREETRLLCDAVGVDPLRIFGSGSVVATVPAEDVDDALEALADAGLEAAEIGTVREAEDEPELRLGEESIVDPIEDDLYPLWAEADAD</sequence>
<comment type="caution">
    <text evidence="4">The sequence shown here is derived from an EMBL/GenBank/DDBJ whole genome shotgun (WGS) entry which is preliminary data.</text>
</comment>
<evidence type="ECO:0000256" key="1">
    <source>
        <dbReference type="ARBA" id="ARBA00006243"/>
    </source>
</evidence>
<dbReference type="Proteomes" id="UP001595821">
    <property type="component" value="Unassembled WGS sequence"/>
</dbReference>
<dbReference type="InterPro" id="IPR010918">
    <property type="entry name" value="PurM-like_C_dom"/>
</dbReference>
<dbReference type="Pfam" id="PF02769">
    <property type="entry name" value="AIRS_C"/>
    <property type="match status" value="1"/>
</dbReference>
<dbReference type="Gene3D" id="3.90.650.10">
    <property type="entry name" value="PurM-like C-terminal domain"/>
    <property type="match status" value="1"/>
</dbReference>
<accession>A0ABD5NUB9</accession>
<dbReference type="EMBL" id="JBHSDJ010000002">
    <property type="protein sequence ID" value="MFC4245572.1"/>
    <property type="molecule type" value="Genomic_DNA"/>
</dbReference>
<feature type="domain" description="PurM-like C-terminal" evidence="3">
    <location>
        <begin position="145"/>
        <end position="294"/>
    </location>
</feature>
<evidence type="ECO:0000259" key="3">
    <source>
        <dbReference type="Pfam" id="PF02769"/>
    </source>
</evidence>
<dbReference type="InterPro" id="IPR011854">
    <property type="entry name" value="HypE"/>
</dbReference>
<reference evidence="4 5" key="1">
    <citation type="journal article" date="2014" name="Int. J. Syst. Evol. Microbiol.">
        <title>Complete genome sequence of Corynebacterium casei LMG S-19264T (=DSM 44701T), isolated from a smear-ripened cheese.</title>
        <authorList>
            <consortium name="US DOE Joint Genome Institute (JGI-PGF)"/>
            <person name="Walter F."/>
            <person name="Albersmeier A."/>
            <person name="Kalinowski J."/>
            <person name="Ruckert C."/>
        </authorList>
    </citation>
    <scope>NUCLEOTIDE SEQUENCE [LARGE SCALE GENOMIC DNA]</scope>
    <source>
        <strain evidence="4 5">IBRC-M 10912</strain>
    </source>
</reference>
<evidence type="ECO:0000259" key="2">
    <source>
        <dbReference type="Pfam" id="PF00586"/>
    </source>
</evidence>